<dbReference type="AlphaFoldDB" id="A0A5B6ZZ82"/>
<dbReference type="EMBL" id="GHES01018686">
    <property type="protein sequence ID" value="MPA49245.1"/>
    <property type="molecule type" value="Transcribed_RNA"/>
</dbReference>
<reference evidence="1" key="1">
    <citation type="submission" date="2019-08" db="EMBL/GenBank/DDBJ databases">
        <title>Reference gene set and small RNA set construction with multiple tissues from Davidia involucrata Baill.</title>
        <authorList>
            <person name="Yang H."/>
            <person name="Zhou C."/>
            <person name="Li G."/>
            <person name="Wang J."/>
            <person name="Gao P."/>
            <person name="Wang M."/>
            <person name="Wang R."/>
            <person name="Zhao Y."/>
        </authorList>
    </citation>
    <scope>NUCLEOTIDE SEQUENCE</scope>
    <source>
        <tissue evidence="1">Mixed with DoveR01_LX</tissue>
    </source>
</reference>
<dbReference type="GO" id="GO:0004722">
    <property type="term" value="F:protein serine/threonine phosphatase activity"/>
    <property type="evidence" value="ECO:0007669"/>
    <property type="project" value="UniProtKB-EC"/>
</dbReference>
<name>A0A5B6ZZ82_DAVIN</name>
<dbReference type="EC" id="3.1.3.16" evidence="1"/>
<evidence type="ECO:0000313" key="1">
    <source>
        <dbReference type="EMBL" id="MPA49245.1"/>
    </source>
</evidence>
<keyword evidence="1" id="KW-0378">Hydrolase</keyword>
<proteinExistence type="predicted"/>
<gene>
    <name evidence="1" type="ORF">Din_018686</name>
</gene>
<protein>
    <submittedName>
        <fullName evidence="1">Putative serine/threonine-protein phosphatase PP2A-4 catalytic subunit-like</fullName>
        <ecNumber evidence="1">3.1.3.16</ecNumber>
    </submittedName>
</protein>
<sequence>MVISRFHFLGGRRGAVTRWHVQLCLTYVHLLVLVWDCRKPSALIEANLMDNYSFAFWMIIVVKEVWWMTCHDILPGLGHDASECGCVMVRSTLGVLGVNLTLAYANLEHN</sequence>
<organism evidence="1">
    <name type="scientific">Davidia involucrata</name>
    <name type="common">Dove tree</name>
    <dbReference type="NCBI Taxonomy" id="16924"/>
    <lineage>
        <taxon>Eukaryota</taxon>
        <taxon>Viridiplantae</taxon>
        <taxon>Streptophyta</taxon>
        <taxon>Embryophyta</taxon>
        <taxon>Tracheophyta</taxon>
        <taxon>Spermatophyta</taxon>
        <taxon>Magnoliopsida</taxon>
        <taxon>eudicotyledons</taxon>
        <taxon>Gunneridae</taxon>
        <taxon>Pentapetalae</taxon>
        <taxon>asterids</taxon>
        <taxon>Cornales</taxon>
        <taxon>Nyssaceae</taxon>
        <taxon>Davidia</taxon>
    </lineage>
</organism>
<accession>A0A5B6ZZ82</accession>